<protein>
    <submittedName>
        <fullName evidence="19">Dynein heavy chain 6</fullName>
    </submittedName>
</protein>
<comment type="subcellular location">
    <subcellularLocation>
        <location evidence="1">Cell projection</location>
        <location evidence="1">Cilium</location>
        <location evidence="1">Flagellum</location>
    </subcellularLocation>
    <subcellularLocation>
        <location evidence="2">Cytoplasm</location>
        <location evidence="2">Cytoskeleton</location>
        <location evidence="2">Cilium axoneme</location>
    </subcellularLocation>
</comment>
<dbReference type="Gene3D" id="1.10.8.1220">
    <property type="match status" value="1"/>
</dbReference>
<dbReference type="GeneID" id="16077381"/>
<dbReference type="FunFam" id="3.40.50.300:FF:001143">
    <property type="entry name" value="Dynein axonemal heavy chain 6"/>
    <property type="match status" value="1"/>
</dbReference>
<dbReference type="InterPro" id="IPR035699">
    <property type="entry name" value="AAA_6"/>
</dbReference>
<dbReference type="Proteomes" id="UP000007799">
    <property type="component" value="Unassembled WGS sequence"/>
</dbReference>
<sequence>MSHAINPSKQQREAPQLPMSKDALRQGRSGSLPGGRARPCSGGSRDERLESGKQLASRLHQASAGTQRTGTFKARKPPSLKSTSSRGLGRSLKLPPVPSAPEPMDVAFSHHAPLPPPTPPQPQQQQQQQQQRSDGRMAAEAASASLPSATASAGTLRRQKQQQQLAARASTDSTATAISDDVVDQLRDKSTSELIDFVKQGGARVGFLYLVPRDPSKVDRNVYDLKPVRHAEIRPGDSFFTLSVEGVTQIDGKMSTFTPLDRFEREFIFHSRLRQLPIFFKYRMWKAFTTWRNNIVQARQLAHTEELSAHLFLHHDILRPALMQIRAICLDVVDMRLVDIDPRKPYTVEQFFVRQREKCDAVTAKLQHLRRQVIDIALDACRRTMEDLGFSVVHLSPTPPPHTHTHMRLICFASRAADANAKMTYTEQARKRANCIRLAAFLRLIDMLVANAMQQLSVESVGFLRHYLEHLRDDSVAAAGPADEGDDSEAKRKAALAHQGSIILEEEVEEEPVPEFGPSAITVDDYRFPVKRFVERELITADPDEAVPLFKIDLLLDVDALDLDPDNGDVKHELGRLITSFKERVCAVEPIAPSPHFDFVTRPTLGHRQEDFVGEEPGHLAEILEEDERLAEHSEGVMDLLDFAYRVANKFKGHMSVIRDMYARSHGIDLEWLEETEHSLEFYTQSLEEFSKMITTGSGIVPANNLGMMVVDCRQLKETFLPVPRACLEALHRALPKLACRKNKEVAEQMHGAMHQLEMQPTTTEEYVRALTFVDEIDATMETIEKDAKLVTDLYALIDRFGIEAPPEDVAEFETAKNNIIRLRDTVKAAVDEQNKRINSFCDVLDEDISKLSANVLEVREEASNELVFDPQAELEKVLAFTRELNQKMETLQQRAAEYRSYQKKFKIEVTRFSALEETHAEVKAKKALWDTIDEWNSLEQDWAQQQFLKMDAEEMSNTVTRMAKAAYSLTKQLPQNEVSPQLQLNIEKMKAKMPVIMDLRNPALRPRHWEKIFGIIGQTLPLDDTLNLGMLSELDVFKHGEEIQEVSSGASSEASLEVMLKKVEDAWKEAELPVIPFRDSKDVTILGGMDDIQMLLDDSQVNIATIAGSRHVEPIRQRVEDWQRQLNLFSETVDEWLECQRSWIYLESIFSAPDIQRQLPSEAKMFLEVDKSFKDAMRKTTAFPNAIRAGTTPGFLERFKKNNALLEQIQKCLEDYLESKRMVFSRFFFLSNDELLEILAQTRNPQAVQPHLRKCFDAIQKLEFGEDGKTANDIYAMISPEGERVALGKGLKARGNVEVWLCSVEDAMVKSLYALTKAAITDYTACPRTEWVGRHPSQVIISVSQMMWCRDVTRAITNENPQQALEAYEKQCISQLADLAAMSRQKLSKLFRKVLGALITIDVHARDNVTSLVHSKVSDLEDFEWVRQLRYYWEDDIDDMVARMSNSRFVYAYEYLGASMRLVITPLTDRCYLCLMGALQLDLGGAPAGPAGTGKTETTKDMAKALGNPCIVFNCSEGLDYRMMGKFFSGLAQSGAWCCFDEFNRIDIEVLSVIAQQILTIKNAKTRGAKRFMFEGREIRLIPKCAAFITMNPGYAGRTELPDNLKALFRPFAMMVPDYALIAEVILFSEGFESPRNLARKMTQMYKLCSEQLSQQDHYDFGMRAVKSVLVMAGSLKRSRVGQSEATVLLTALRDSNLPKFLAEDVALFTAILSDLFPGVELPEHDYGSLRETIVECIEERELEVENPQVTKVIQLYETMVVRHGVMLVGPTGGGKSTVLAVLADTLTRLHDKGVEHFEYRPVHQYILNPKAVSMGELYGQVDGTTGEWRDGLMATLVRQCVAQTNDDHKWIVCDGPVDALWIENMNTVLDDNKMLCLANSERIKLSSSMHMLFEVADLAVASPATVSRCGMVYVDPQELGWRPYVNRWMHNLDILQEPQKEHLNDLFAEHVDSVLHQVHKTLREGIAQVDMAKASALCVLLEDLLREKDAQGAPRVDWSAQEQDEHLNAILSNYFLFAFIWSVGGNLVDQDHLGFDALVRDSFSDRHDIRIPGQGTVFDYYVALEANTPALLRWADIVPKFAYKEGVPFFDMLVPTSSTVKFKHLLERFSRMRHSVLFTGTTGVGKSVIAKEYLDTAEAAGSVLPLTMNFSAQTSSQRTQEIIESKLEKKPKNRLGPPMGKHMLLFVDDLNMPKLETYGAQPPIELLRQLQDYDGFYDRAKLTWTGIVDLTLIAACAPPGGGRNPTTPRLLRHFAMMCLPSPDEDTLKGIFEQITRGFFTVCDFQKEVIGTASAVVNAAVGIYERMSTDLLPTPAKSHYVFNLRDLSKCIQGILQVDSSVVRTPDHVFDLFCHECSRVFHDRLINAEDKGFFNEILAEMAYKHFNKNVEAEQLATKPVLFGDFMKMGAPAEDRLYEPLDQAKLPKVLEDYLDDYNLSSQKEMKLVFFQDAIAHVARIARMIRQPRGNALLVGVGGTGKQSLTRMACHMAGFKCFQIEITRGYGYSEFREDLKKLYELAGSKGEQTVFLFTDTQIVVEEFLEDINNMLNSGEVPNLIENDEIEQFLQPVRPLARQAGISESRDAVFQYFINRVRDNLHIVLCMSPVGDAFRSRCRMFPSIVNCCTIDWFTEWPREALLGVAQRFFEFVDLGDESLKGKIAQMCVEIHTSVSETADRFYEELRRKYYTTPTSYLELINLYTGMLDEKKRDIMLQRDRFQTGLNKLEETNDLVATMEEELTALEPVLKQQSEDTMQLMERIKVDKAKADEVRKVVKAEEAVAQKEANETEAIKMDAQRDLDEALPALQAATDALKSLRKEDVQELKAFASPPALVQTVMEAVCLLFGRKTDWKTAKSLLGEADFLKQMMQYDKDNIPDRTLKKIKPYIDNPDFVPEKVEKVSKACRSICMWVRAMDKYAHVFRTVEPKREKLKAAQAALNKTMAELKTKQDRLAEVEGKIKALQKQYKQSVAAKEELERNMERTAARLSRAGKLQTALADEQVRWAETVKEYDQQVHDVVGNVFLAAACVAYFGAFTSSYRADLVSGWVAKCKELEIPVTEGMGVADVLSSPFQIRQWNASGLPRDQLSTENAVLVTCGRRWPLMIDPQDQANKWIRQMEARNGLHVIKLTDPNFLRTLENAIRIGQPVLLEEVEETLDPSLEPILLKQTFKQGGRTLIRLGDSDIDYDKNFRFYMTTKMANPHYLPEICIKVTIINFTVTKTGLEDQLLADVVRLERPDLEEERTKLILQINEDRAQLKSIEDEILKLLFNSEGNILDDERLINTLNDSKTTSTAIGERLKRAETTEASITEARDKYRPAAVRGSVLFFVIADMSNIDPMYQYSLEYFKQLFVQCIEASEKASDLDTRLRNIISYSTENVFANVSRGLFERHKLMFSFMMCIEILRVDGTVTTPEWNHFLRGSGAAEREYPPIPEHAAAWLQEHVWHECCDLETAFPDVFAGLGQDLVTVPMPIELGSVTVTLNLHAGDTLKQGGEPSKAWAEALTPFQKLMVIRALVPHRAVEGVAAFVSLSLGRRFVESPPVSMQALYNDMLSTVPLIFVLSVGSDPMSGFLRFAQEKSYSDRVHSISLGQGQGPVAEKLIEKATRNGDWVFLQNCHLAKSWMTRMEQVIKGLADPKAAVHDDFRLFLSSAPCSFFPVSVLQNSVKVTNEPPKGLKANLRGAFASIEPSFFEKHKLGTTWRKLIFGLCFFHAVIQERKKFRALGWNIPYEFSSSDRECALENLRIFLEDGHVPWSALFFITSEITYGGRVTDRWDERCLSTILRRYLVKEALDADYKYSPSGTYYAPAVETIEQMQEYVDSLPFSDDPEVFGMHDNANIAFQLEETNMLVRTILDVQPRMSGGASGKTPDEIVFELAGSIEEKLPKALLDIDEAKPGTFDLDEQGRVQSLSTVLRQEVDRFNKLLVVLWDSLSNIKKAIKGLVVMSAELERVYTSFLNNQVPEMWATAAYPSLKPLASWVKDLVLRLEFVEHWLKHGKPKSFWLSGFFFPQGFLTGTLQTHARKYNLPIDTLSFQFEVLPHVYIEEGAKDHTPELPHFDDGVLVHGIFMDAFRWDDDAAVVSDSLPGQMQAPLPVMHMLPTANFTPPPKDYIAPLYKTSVRAGVLSTTGHSTNFVVAVHLPSTQPQDYWIAKGAALLCQLDS</sequence>
<dbReference type="Pfam" id="PF17857">
    <property type="entry name" value="AAA_lid_1"/>
    <property type="match status" value="1"/>
</dbReference>
<organism evidence="19 20">
    <name type="scientific">Salpingoeca rosetta (strain ATCC 50818 / BSB-021)</name>
    <dbReference type="NCBI Taxonomy" id="946362"/>
    <lineage>
        <taxon>Eukaryota</taxon>
        <taxon>Choanoflagellata</taxon>
        <taxon>Craspedida</taxon>
        <taxon>Salpingoecidae</taxon>
        <taxon>Salpingoeca</taxon>
    </lineage>
</organism>
<dbReference type="FunFam" id="3.40.50.300:FF:000063">
    <property type="entry name" value="dynein heavy chain 6, axonemal"/>
    <property type="match status" value="1"/>
</dbReference>
<feature type="coiled-coil region" evidence="16">
    <location>
        <begin position="813"/>
        <end position="902"/>
    </location>
</feature>
<evidence type="ECO:0000256" key="13">
    <source>
        <dbReference type="ARBA" id="ARBA00023175"/>
    </source>
</evidence>
<dbReference type="InterPro" id="IPR024317">
    <property type="entry name" value="Dynein_heavy_chain_D4_dom"/>
</dbReference>
<dbReference type="InterPro" id="IPR035706">
    <property type="entry name" value="AAA_9"/>
</dbReference>
<dbReference type="InParanoid" id="F2U1T2"/>
<dbReference type="Gene3D" id="1.10.287.2620">
    <property type="match status" value="1"/>
</dbReference>
<dbReference type="GO" id="GO:0005930">
    <property type="term" value="C:axoneme"/>
    <property type="evidence" value="ECO:0007669"/>
    <property type="project" value="UniProtKB-SubCell"/>
</dbReference>
<dbReference type="InterPro" id="IPR042222">
    <property type="entry name" value="Dynein_2_N"/>
</dbReference>
<dbReference type="FunFam" id="1.20.58.1120:FF:000007">
    <property type="entry name" value="Dynein heavy chain 4"/>
    <property type="match status" value="1"/>
</dbReference>
<keyword evidence="4" id="KW-0963">Cytoplasm</keyword>
<dbReference type="OMA" id="SMCMWVH"/>
<dbReference type="GO" id="GO:0051959">
    <property type="term" value="F:dynein light intermediate chain binding"/>
    <property type="evidence" value="ECO:0007669"/>
    <property type="project" value="InterPro"/>
</dbReference>
<dbReference type="GO" id="GO:0005874">
    <property type="term" value="C:microtubule"/>
    <property type="evidence" value="ECO:0007669"/>
    <property type="project" value="UniProtKB-KW"/>
</dbReference>
<dbReference type="FunFam" id="1.10.8.710:FF:000004">
    <property type="entry name" value="Dynein axonemal heavy chain 6"/>
    <property type="match status" value="1"/>
</dbReference>
<dbReference type="Gene3D" id="1.20.920.30">
    <property type="match status" value="1"/>
</dbReference>
<evidence type="ECO:0000256" key="1">
    <source>
        <dbReference type="ARBA" id="ARBA00004230"/>
    </source>
</evidence>
<dbReference type="FunFam" id="1.20.920.30:FF:000005">
    <property type="entry name" value="Dynein, axonemal, heavy chain 2"/>
    <property type="match status" value="1"/>
</dbReference>
<dbReference type="FunFam" id="3.40.50.300:FF:000362">
    <property type="entry name" value="Dynein, axonemal, heavy chain 6"/>
    <property type="match status" value="1"/>
</dbReference>
<evidence type="ECO:0000256" key="2">
    <source>
        <dbReference type="ARBA" id="ARBA00004430"/>
    </source>
</evidence>
<dbReference type="GO" id="GO:0031514">
    <property type="term" value="C:motile cilium"/>
    <property type="evidence" value="ECO:0007669"/>
    <property type="project" value="UniProtKB-SubCell"/>
</dbReference>
<evidence type="ECO:0000256" key="4">
    <source>
        <dbReference type="ARBA" id="ARBA00022490"/>
    </source>
</evidence>
<dbReference type="Pfam" id="PF12775">
    <property type="entry name" value="AAA_7"/>
    <property type="match status" value="1"/>
</dbReference>
<evidence type="ECO:0000256" key="6">
    <source>
        <dbReference type="ARBA" id="ARBA00022737"/>
    </source>
</evidence>
<reference evidence="19" key="1">
    <citation type="submission" date="2009-08" db="EMBL/GenBank/DDBJ databases">
        <title>Annotation of Salpingoeca rosetta.</title>
        <authorList>
            <consortium name="The Broad Institute Genome Sequencing Platform"/>
            <person name="Russ C."/>
            <person name="Cuomo C."/>
            <person name="Burger G."/>
            <person name="Gray M.W."/>
            <person name="Holland P.W.H."/>
            <person name="King N."/>
            <person name="Lang F.B.F."/>
            <person name="Roger A.J."/>
            <person name="Ruiz-Trillo I."/>
            <person name="Young S.K."/>
            <person name="Zeng Q."/>
            <person name="Gargeya S."/>
            <person name="Alvarado L."/>
            <person name="Berlin A."/>
            <person name="Chapman S.B."/>
            <person name="Chen Z."/>
            <person name="Freedman E."/>
            <person name="Gellesch M."/>
            <person name="Goldberg J."/>
            <person name="Griggs A."/>
            <person name="Gujja S."/>
            <person name="Heilman E."/>
            <person name="Heiman D."/>
            <person name="Howarth C."/>
            <person name="Mehta T."/>
            <person name="Neiman D."/>
            <person name="Pearson M."/>
            <person name="Roberts A."/>
            <person name="Saif S."/>
            <person name="Shea T."/>
            <person name="Shenoy N."/>
            <person name="Sisk P."/>
            <person name="Stolte C."/>
            <person name="Sykes S."/>
            <person name="White J."/>
            <person name="Yandava C."/>
            <person name="Haas B."/>
            <person name="Nusbaum C."/>
            <person name="Birren B."/>
        </authorList>
    </citation>
    <scope>NUCLEOTIDE SEQUENCE</scope>
    <source>
        <strain evidence="19">ATCC 50818</strain>
    </source>
</reference>
<dbReference type="EMBL" id="GL832959">
    <property type="protein sequence ID" value="EGD81584.1"/>
    <property type="molecule type" value="Genomic_DNA"/>
</dbReference>
<dbReference type="Pfam" id="PF18198">
    <property type="entry name" value="AAA_lid_11"/>
    <property type="match status" value="1"/>
</dbReference>
<dbReference type="Pfam" id="PF08393">
    <property type="entry name" value="DHC_N2"/>
    <property type="match status" value="1"/>
</dbReference>
<keyword evidence="10" id="KW-0243">Dynein</keyword>
<keyword evidence="11 16" id="KW-0175">Coiled coil</keyword>
<dbReference type="InterPro" id="IPR042219">
    <property type="entry name" value="AAA_lid_11_sf"/>
</dbReference>
<keyword evidence="14" id="KW-0206">Cytoskeleton</keyword>
<dbReference type="Pfam" id="PF18199">
    <property type="entry name" value="Dynein_C"/>
    <property type="match status" value="1"/>
</dbReference>
<feature type="domain" description="AAA+ ATPase" evidence="18">
    <location>
        <begin position="2466"/>
        <end position="2623"/>
    </location>
</feature>
<keyword evidence="15" id="KW-0966">Cell projection</keyword>
<evidence type="ECO:0000256" key="15">
    <source>
        <dbReference type="ARBA" id="ARBA00023273"/>
    </source>
</evidence>
<keyword evidence="12" id="KW-0969">Cilium</keyword>
<dbReference type="Pfam" id="PF12777">
    <property type="entry name" value="MT"/>
    <property type="match status" value="1"/>
</dbReference>
<evidence type="ECO:0000256" key="11">
    <source>
        <dbReference type="ARBA" id="ARBA00023054"/>
    </source>
</evidence>
<keyword evidence="9" id="KW-0282">Flagellum</keyword>
<dbReference type="RefSeq" id="XP_004996788.1">
    <property type="nucleotide sequence ID" value="XM_004996731.1"/>
</dbReference>
<evidence type="ECO:0000256" key="5">
    <source>
        <dbReference type="ARBA" id="ARBA00022701"/>
    </source>
</evidence>
<dbReference type="Pfam" id="PF12781">
    <property type="entry name" value="AAA_9"/>
    <property type="match status" value="1"/>
</dbReference>
<dbReference type="Gene3D" id="3.40.50.300">
    <property type="entry name" value="P-loop containing nucleotide triphosphate hydrolases"/>
    <property type="match status" value="5"/>
</dbReference>
<dbReference type="FunFam" id="1.10.8.720:FF:000007">
    <property type="entry name" value="Dynein axonemal heavy chain 6"/>
    <property type="match status" value="1"/>
</dbReference>
<dbReference type="Gene3D" id="1.20.920.20">
    <property type="match status" value="1"/>
</dbReference>
<dbReference type="InterPro" id="IPR041589">
    <property type="entry name" value="DNAH3_AAA_lid_1"/>
</dbReference>
<dbReference type="GO" id="GO:0030286">
    <property type="term" value="C:dynein complex"/>
    <property type="evidence" value="ECO:0007669"/>
    <property type="project" value="UniProtKB-KW"/>
</dbReference>
<dbReference type="FunFam" id="1.20.140.100:FF:000004">
    <property type="entry name" value="Dynein axonemal heavy chain 6"/>
    <property type="match status" value="1"/>
</dbReference>
<dbReference type="SMART" id="SM00382">
    <property type="entry name" value="AAA"/>
    <property type="match status" value="4"/>
</dbReference>
<keyword evidence="6" id="KW-0677">Repeat</keyword>
<dbReference type="InterPro" id="IPR013602">
    <property type="entry name" value="Dynein_heavy_linker"/>
</dbReference>
<dbReference type="InterPro" id="IPR041658">
    <property type="entry name" value="AAA_lid_11"/>
</dbReference>
<dbReference type="SUPFAM" id="SSF52540">
    <property type="entry name" value="P-loop containing nucleoside triphosphate hydrolases"/>
    <property type="match status" value="4"/>
</dbReference>
<dbReference type="FunFam" id="1.10.287.2620:FF:000001">
    <property type="entry name" value="Cytoplasmic dynein heavy chain 1"/>
    <property type="match status" value="1"/>
</dbReference>
<dbReference type="FunFam" id="3.10.490.20:FF:000005">
    <property type="entry name" value="Dynein axonemal heavy chain 6"/>
    <property type="match status" value="1"/>
</dbReference>
<dbReference type="KEGG" id="sre:PTSG_11867"/>
<dbReference type="InterPro" id="IPR004273">
    <property type="entry name" value="Dynein_heavy_D6_P-loop"/>
</dbReference>
<evidence type="ECO:0000256" key="7">
    <source>
        <dbReference type="ARBA" id="ARBA00022741"/>
    </source>
</evidence>
<dbReference type="FunFam" id="1.20.920.20:FF:000006">
    <property type="entry name" value="Dynein, axonemal, heavy chain 6"/>
    <property type="match status" value="1"/>
</dbReference>
<evidence type="ECO:0000259" key="18">
    <source>
        <dbReference type="SMART" id="SM00382"/>
    </source>
</evidence>
<evidence type="ECO:0000313" key="20">
    <source>
        <dbReference type="Proteomes" id="UP000007799"/>
    </source>
</evidence>
<keyword evidence="7" id="KW-0547">Nucleotide-binding</keyword>
<comment type="similarity">
    <text evidence="3">Belongs to the dynein heavy chain family.</text>
</comment>
<accession>F2U1T2</accession>
<dbReference type="FunFam" id="3.40.50.300:FF:000223">
    <property type="entry name" value="Dynein heavy chain 3, axonemal"/>
    <property type="match status" value="1"/>
</dbReference>
<dbReference type="Gene3D" id="6.10.140.1060">
    <property type="match status" value="1"/>
</dbReference>
<dbReference type="GO" id="GO:0008569">
    <property type="term" value="F:minus-end-directed microtubule motor activity"/>
    <property type="evidence" value="ECO:0007669"/>
    <property type="project" value="InterPro"/>
</dbReference>
<evidence type="ECO:0000256" key="17">
    <source>
        <dbReference type="SAM" id="MobiDB-lite"/>
    </source>
</evidence>
<dbReference type="Pfam" id="PF03028">
    <property type="entry name" value="Dynein_heavy"/>
    <property type="match status" value="1"/>
</dbReference>
<dbReference type="Gene3D" id="1.10.8.720">
    <property type="entry name" value="Region D6 of dynein motor"/>
    <property type="match status" value="1"/>
</dbReference>
<dbReference type="PANTHER" id="PTHR22878">
    <property type="entry name" value="DYNEIN HEAVY CHAIN 6, AXONEMAL-LIKE-RELATED"/>
    <property type="match status" value="1"/>
</dbReference>
<dbReference type="Pfam" id="PF12780">
    <property type="entry name" value="AAA_8"/>
    <property type="match status" value="1"/>
</dbReference>
<dbReference type="FunFam" id="3.40.50.300:FF:002141">
    <property type="entry name" value="Dynein heavy chain"/>
    <property type="match status" value="1"/>
</dbReference>
<dbReference type="Gene3D" id="3.20.180.20">
    <property type="entry name" value="Dynein heavy chain, N-terminal domain 2"/>
    <property type="match status" value="1"/>
</dbReference>
<proteinExistence type="inferred from homology"/>
<dbReference type="Gene3D" id="3.10.490.20">
    <property type="match status" value="1"/>
</dbReference>
<dbReference type="FunCoup" id="F2U1T2">
    <property type="interactions" value="2"/>
</dbReference>
<dbReference type="STRING" id="946362.F2U1T2"/>
<dbReference type="GO" id="GO:0005524">
    <property type="term" value="F:ATP binding"/>
    <property type="evidence" value="ECO:0007669"/>
    <property type="project" value="UniProtKB-KW"/>
</dbReference>
<dbReference type="GO" id="GO:0007018">
    <property type="term" value="P:microtubule-based movement"/>
    <property type="evidence" value="ECO:0007669"/>
    <property type="project" value="InterPro"/>
</dbReference>
<evidence type="ECO:0000256" key="3">
    <source>
        <dbReference type="ARBA" id="ARBA00008887"/>
    </source>
</evidence>
<dbReference type="OrthoDB" id="5593012at2759"/>
<feature type="domain" description="AAA+ ATPase" evidence="18">
    <location>
        <begin position="1763"/>
        <end position="1899"/>
    </location>
</feature>
<keyword evidence="20" id="KW-1185">Reference proteome</keyword>
<dbReference type="Gene3D" id="1.20.1270.280">
    <property type="match status" value="1"/>
</dbReference>
<dbReference type="InterPro" id="IPR026983">
    <property type="entry name" value="DHC"/>
</dbReference>
<feature type="compositionally biased region" description="Low complexity" evidence="17">
    <location>
        <begin position="138"/>
        <end position="153"/>
    </location>
</feature>
<evidence type="ECO:0000256" key="16">
    <source>
        <dbReference type="SAM" id="Coils"/>
    </source>
</evidence>
<name>F2U1T2_SALR5</name>
<dbReference type="InterPro" id="IPR043160">
    <property type="entry name" value="Dynein_C_barrel"/>
</dbReference>
<dbReference type="InterPro" id="IPR042228">
    <property type="entry name" value="Dynein_linker_3"/>
</dbReference>
<evidence type="ECO:0000256" key="10">
    <source>
        <dbReference type="ARBA" id="ARBA00023017"/>
    </source>
</evidence>
<dbReference type="InterPro" id="IPR041466">
    <property type="entry name" value="Dynein_AAA5_ext"/>
</dbReference>
<dbReference type="Gene3D" id="1.20.140.100">
    <property type="entry name" value="Dynein heavy chain, N-terminal domain 2"/>
    <property type="match status" value="1"/>
</dbReference>
<dbReference type="InterPro" id="IPR024743">
    <property type="entry name" value="Dynein_HC_stalk"/>
</dbReference>
<evidence type="ECO:0000256" key="12">
    <source>
        <dbReference type="ARBA" id="ARBA00023069"/>
    </source>
</evidence>
<feature type="domain" description="AAA+ ATPase" evidence="18">
    <location>
        <begin position="2114"/>
        <end position="2267"/>
    </location>
</feature>
<keyword evidence="5" id="KW-0493">Microtubule</keyword>
<dbReference type="Pfam" id="PF12774">
    <property type="entry name" value="AAA_6"/>
    <property type="match status" value="1"/>
</dbReference>
<dbReference type="Pfam" id="PF17852">
    <property type="entry name" value="Dynein_AAA_lid"/>
    <property type="match status" value="1"/>
</dbReference>
<dbReference type="FunFam" id="3.20.180.20:FF:000003">
    <property type="entry name" value="Dynein heavy chain 12, axonemal"/>
    <property type="match status" value="1"/>
</dbReference>
<feature type="domain" description="AAA+ ATPase" evidence="18">
    <location>
        <begin position="1482"/>
        <end position="1585"/>
    </location>
</feature>
<evidence type="ECO:0000256" key="8">
    <source>
        <dbReference type="ARBA" id="ARBA00022840"/>
    </source>
</evidence>
<dbReference type="FunFam" id="1.20.1270.280:FF:000001">
    <property type="entry name" value="dynein heavy chain 7, axonemal"/>
    <property type="match status" value="1"/>
</dbReference>
<evidence type="ECO:0000256" key="14">
    <source>
        <dbReference type="ARBA" id="ARBA00023212"/>
    </source>
</evidence>
<feature type="compositionally biased region" description="Low complexity" evidence="17">
    <location>
        <begin position="161"/>
        <end position="175"/>
    </location>
</feature>
<dbReference type="InterPro" id="IPR041228">
    <property type="entry name" value="Dynein_C"/>
</dbReference>
<dbReference type="Gene3D" id="1.20.58.1120">
    <property type="match status" value="1"/>
</dbReference>
<feature type="compositionally biased region" description="Pro residues" evidence="17">
    <location>
        <begin position="113"/>
        <end position="122"/>
    </location>
</feature>
<keyword evidence="8" id="KW-0067">ATP-binding</keyword>
<dbReference type="InterPro" id="IPR027417">
    <property type="entry name" value="P-loop_NTPase"/>
</dbReference>
<gene>
    <name evidence="19" type="ORF">PTSG_11867</name>
</gene>
<dbReference type="InterPro" id="IPR003593">
    <property type="entry name" value="AAA+_ATPase"/>
</dbReference>
<feature type="region of interest" description="Disordered" evidence="17">
    <location>
        <begin position="1"/>
        <end position="175"/>
    </location>
</feature>
<dbReference type="InterPro" id="IPR043157">
    <property type="entry name" value="Dynein_AAA1S"/>
</dbReference>
<dbReference type="GO" id="GO:0045505">
    <property type="term" value="F:dynein intermediate chain binding"/>
    <property type="evidence" value="ECO:0007669"/>
    <property type="project" value="InterPro"/>
</dbReference>
<dbReference type="eggNOG" id="KOG3595">
    <property type="taxonomic scope" value="Eukaryota"/>
</dbReference>
<keyword evidence="13" id="KW-0505">Motor protein</keyword>
<dbReference type="FunFam" id="1.10.8.1220:FF:000001">
    <property type="entry name" value="Dynein axonemal heavy chain 5"/>
    <property type="match status" value="1"/>
</dbReference>
<evidence type="ECO:0000313" key="19">
    <source>
        <dbReference type="EMBL" id="EGD81584.1"/>
    </source>
</evidence>
<dbReference type="Gene3D" id="1.10.8.710">
    <property type="match status" value="1"/>
</dbReference>
<dbReference type="PANTHER" id="PTHR22878:SF68">
    <property type="entry name" value="DYNEIN HEAVY CHAIN 6, AXONEMAL-LIKE"/>
    <property type="match status" value="1"/>
</dbReference>
<feature type="coiled-coil region" evidence="16">
    <location>
        <begin position="2928"/>
        <end position="2993"/>
    </location>
</feature>
<evidence type="ECO:0000256" key="9">
    <source>
        <dbReference type="ARBA" id="ARBA00022846"/>
    </source>
</evidence>